<gene>
    <name evidence="1" type="ORF">GCM10022216_11250</name>
</gene>
<dbReference type="Gene3D" id="1.10.1510.10">
    <property type="entry name" value="Uncharacterised protein YqeY/AIM41 PF09424, N-terminal domain"/>
    <property type="match status" value="1"/>
</dbReference>
<dbReference type="Gene3D" id="1.10.10.410">
    <property type="match status" value="1"/>
</dbReference>
<dbReference type="PANTHER" id="PTHR28055">
    <property type="entry name" value="ALTERED INHERITANCE OF MITOCHONDRIA PROTEIN 41, MITOCHONDRIAL"/>
    <property type="match status" value="1"/>
</dbReference>
<evidence type="ECO:0000313" key="2">
    <source>
        <dbReference type="Proteomes" id="UP001500101"/>
    </source>
</evidence>
<name>A0ABP7YHT8_9SPHI</name>
<dbReference type="InterPro" id="IPR003789">
    <property type="entry name" value="Asn/Gln_tRNA_amidoTrase-B-like"/>
</dbReference>
<comment type="caution">
    <text evidence="1">The sequence shown here is derived from an EMBL/GenBank/DDBJ whole genome shotgun (WGS) entry which is preliminary data.</text>
</comment>
<dbReference type="RefSeq" id="WP_344673638.1">
    <property type="nucleotide sequence ID" value="NZ_BAAAZI010000006.1"/>
</dbReference>
<dbReference type="Pfam" id="PF09424">
    <property type="entry name" value="YqeY"/>
    <property type="match status" value="1"/>
</dbReference>
<dbReference type="InterPro" id="IPR023168">
    <property type="entry name" value="GatB_Yqey_C_2"/>
</dbReference>
<proteinExistence type="predicted"/>
<protein>
    <submittedName>
        <fullName evidence="1">GatB/YqeY domain-containing protein</fullName>
    </submittedName>
</protein>
<dbReference type="InterPro" id="IPR042184">
    <property type="entry name" value="YqeY/Aim41_N"/>
</dbReference>
<sequence>MSLETQINQDIKVAMIAKDNVRLRGLRAIKAAILLAKTEKGQVEEMTEDTEIKVLQKLVKQRKESAEIYQQQGRKDLYQIEVEEQEVIEAYLPKQLDRAEIEEAIKGIIASTGASSIKDMGKVMGAANQQLAGKADGRTISEVVKALLSNN</sequence>
<dbReference type="InterPro" id="IPR019004">
    <property type="entry name" value="YqeY/Aim41"/>
</dbReference>
<dbReference type="PANTHER" id="PTHR28055:SF1">
    <property type="entry name" value="ALTERED INHERITANCE OF MITOCHONDRIA PROTEIN 41, MITOCHONDRIAL"/>
    <property type="match status" value="1"/>
</dbReference>
<evidence type="ECO:0000313" key="1">
    <source>
        <dbReference type="EMBL" id="GAA4136337.1"/>
    </source>
</evidence>
<dbReference type="EMBL" id="BAAAZI010000006">
    <property type="protein sequence ID" value="GAA4136337.1"/>
    <property type="molecule type" value="Genomic_DNA"/>
</dbReference>
<dbReference type="Proteomes" id="UP001500101">
    <property type="component" value="Unassembled WGS sequence"/>
</dbReference>
<keyword evidence="2" id="KW-1185">Reference proteome</keyword>
<accession>A0ABP7YHT8</accession>
<reference evidence="2" key="1">
    <citation type="journal article" date="2019" name="Int. J. Syst. Evol. Microbiol.">
        <title>The Global Catalogue of Microorganisms (GCM) 10K type strain sequencing project: providing services to taxonomists for standard genome sequencing and annotation.</title>
        <authorList>
            <consortium name="The Broad Institute Genomics Platform"/>
            <consortium name="The Broad Institute Genome Sequencing Center for Infectious Disease"/>
            <person name="Wu L."/>
            <person name="Ma J."/>
        </authorList>
    </citation>
    <scope>NUCLEOTIDE SEQUENCE [LARGE SCALE GENOMIC DNA]</scope>
    <source>
        <strain evidence="2">JCM 16704</strain>
    </source>
</reference>
<organism evidence="1 2">
    <name type="scientific">Sphingobacterium kyonggiense</name>
    <dbReference type="NCBI Taxonomy" id="714075"/>
    <lineage>
        <taxon>Bacteria</taxon>
        <taxon>Pseudomonadati</taxon>
        <taxon>Bacteroidota</taxon>
        <taxon>Sphingobacteriia</taxon>
        <taxon>Sphingobacteriales</taxon>
        <taxon>Sphingobacteriaceae</taxon>
        <taxon>Sphingobacterium</taxon>
    </lineage>
</organism>
<dbReference type="SUPFAM" id="SSF89095">
    <property type="entry name" value="GatB/YqeY motif"/>
    <property type="match status" value="1"/>
</dbReference>